<feature type="coiled-coil region" evidence="1">
    <location>
        <begin position="98"/>
        <end position="139"/>
    </location>
</feature>
<organism evidence="2 3">
    <name type="scientific">Vibrio tritonius</name>
    <dbReference type="NCBI Taxonomy" id="1435069"/>
    <lineage>
        <taxon>Bacteria</taxon>
        <taxon>Pseudomonadati</taxon>
        <taxon>Pseudomonadota</taxon>
        <taxon>Gammaproteobacteria</taxon>
        <taxon>Vibrionales</taxon>
        <taxon>Vibrionaceae</taxon>
        <taxon>Vibrio</taxon>
    </lineage>
</organism>
<reference evidence="3" key="1">
    <citation type="submission" date="2023-07" db="EMBL/GenBank/DDBJ databases">
        <title>Molecular identification of indigenous halophilic bacteria isolated from red sea cost, biodegradation of synthetic dyes and assessment of degraded metabolite toxicity.</title>
        <authorList>
            <person name="Chaieb K."/>
            <person name="Altayb H.N."/>
        </authorList>
    </citation>
    <scope>NUCLEOTIDE SEQUENCE [LARGE SCALE GENOMIC DNA]</scope>
    <source>
        <strain evidence="3">K20</strain>
    </source>
</reference>
<name>A0ABS7YRQ0_9VIBR</name>
<dbReference type="Proteomes" id="UP001199044">
    <property type="component" value="Unassembled WGS sequence"/>
</dbReference>
<comment type="caution">
    <text evidence="2">The sequence shown here is derived from an EMBL/GenBank/DDBJ whole genome shotgun (WGS) entry which is preliminary data.</text>
</comment>
<keyword evidence="1" id="KW-0175">Coiled coil</keyword>
<evidence type="ECO:0000256" key="1">
    <source>
        <dbReference type="SAM" id="Coils"/>
    </source>
</evidence>
<evidence type="ECO:0000313" key="2">
    <source>
        <dbReference type="EMBL" id="MCA2016955.1"/>
    </source>
</evidence>
<accession>A0ABS7YRQ0</accession>
<protein>
    <recommendedName>
        <fullName evidence="4">Type III secretion protein</fullName>
    </recommendedName>
</protein>
<sequence>MLRHFIPEPELPRDEDELALEQTLNCLGPIRDHRLRKSQRTLRKEQQKQRELERRHQEQVCHLETRQLEQIAQKKALSDHHQGRPIDQSTLHCWIGQERELLAQIEQIKQTINQLKNALEQQAERVEQAKHLMIQEQQRHEKWQQMQQWVKESQ</sequence>
<keyword evidence="3" id="KW-1185">Reference proteome</keyword>
<proteinExistence type="predicted"/>
<evidence type="ECO:0008006" key="4">
    <source>
        <dbReference type="Google" id="ProtNLM"/>
    </source>
</evidence>
<dbReference type="RefSeq" id="WP_225250810.1">
    <property type="nucleotide sequence ID" value="NZ_JAIWIU010000077.1"/>
</dbReference>
<gene>
    <name evidence="2" type="ORF">LDJ79_12590</name>
</gene>
<evidence type="ECO:0000313" key="3">
    <source>
        <dbReference type="Proteomes" id="UP001199044"/>
    </source>
</evidence>
<dbReference type="EMBL" id="JAIWIU010000077">
    <property type="protein sequence ID" value="MCA2016955.1"/>
    <property type="molecule type" value="Genomic_DNA"/>
</dbReference>